<evidence type="ECO:0000313" key="2">
    <source>
        <dbReference type="EMBL" id="VDK89080.1"/>
    </source>
</evidence>
<organism evidence="2 3">
    <name type="scientific">Litomosoides sigmodontis</name>
    <name type="common">Filarial nematode worm</name>
    <dbReference type="NCBI Taxonomy" id="42156"/>
    <lineage>
        <taxon>Eukaryota</taxon>
        <taxon>Metazoa</taxon>
        <taxon>Ecdysozoa</taxon>
        <taxon>Nematoda</taxon>
        <taxon>Chromadorea</taxon>
        <taxon>Rhabditida</taxon>
        <taxon>Spirurina</taxon>
        <taxon>Spiruromorpha</taxon>
        <taxon>Filarioidea</taxon>
        <taxon>Onchocercidae</taxon>
        <taxon>Litomosoides</taxon>
    </lineage>
</organism>
<name>A0A3P6UBS9_LITSI</name>
<accession>A0A3P6UBS9</accession>
<keyword evidence="1" id="KW-1133">Transmembrane helix</keyword>
<reference evidence="2 3" key="1">
    <citation type="submission" date="2018-08" db="EMBL/GenBank/DDBJ databases">
        <authorList>
            <person name="Laetsch R D."/>
            <person name="Stevens L."/>
            <person name="Kumar S."/>
            <person name="Blaxter L. M."/>
        </authorList>
    </citation>
    <scope>NUCLEOTIDE SEQUENCE [LARGE SCALE GENOMIC DNA]</scope>
</reference>
<dbReference type="EMBL" id="UYRX01001290">
    <property type="protein sequence ID" value="VDK89080.1"/>
    <property type="molecule type" value="Genomic_DNA"/>
</dbReference>
<dbReference type="AlphaFoldDB" id="A0A3P6UBS9"/>
<protein>
    <submittedName>
        <fullName evidence="2">Uncharacterized protein</fullName>
    </submittedName>
</protein>
<dbReference type="Proteomes" id="UP000277928">
    <property type="component" value="Unassembled WGS sequence"/>
</dbReference>
<evidence type="ECO:0000256" key="1">
    <source>
        <dbReference type="SAM" id="Phobius"/>
    </source>
</evidence>
<feature type="transmembrane region" description="Helical" evidence="1">
    <location>
        <begin position="18"/>
        <end position="38"/>
    </location>
</feature>
<sequence length="209" mass="23616">MHWYCELERCEMTNMTKLLVIAFIKLTTVVVGQVWYPYEMYHPFQYSNSYQALGYDSGCAAVVLAGVPCQQPARQWNLYPDYQSSNYNINPYIGMMSHMFVPPYDTDGVVPESSDITMDLLKHGILLDSTKAAGSTALDPKLLGANILNDKNRFEAHGCSYDAAYKKCADNLNRCRGRCKNFGDNIAHDCKCVPEDLLTILGLTEKIWK</sequence>
<dbReference type="OrthoDB" id="5868301at2759"/>
<gene>
    <name evidence="2" type="ORF">NLS_LOCUS8971</name>
</gene>
<keyword evidence="1" id="KW-0472">Membrane</keyword>
<proteinExistence type="predicted"/>
<dbReference type="OMA" id="LTHDCRC"/>
<keyword evidence="1" id="KW-0812">Transmembrane</keyword>
<evidence type="ECO:0000313" key="3">
    <source>
        <dbReference type="Proteomes" id="UP000277928"/>
    </source>
</evidence>
<keyword evidence="3" id="KW-1185">Reference proteome</keyword>